<dbReference type="GO" id="GO:0009254">
    <property type="term" value="P:peptidoglycan turnover"/>
    <property type="evidence" value="ECO:0007669"/>
    <property type="project" value="InterPro"/>
</dbReference>
<dbReference type="Gene3D" id="2.40.40.10">
    <property type="entry name" value="RlpA-like domain"/>
    <property type="match status" value="1"/>
</dbReference>
<reference evidence="7 8" key="1">
    <citation type="journal article" date="2014" name="Antonie Van Leeuwenhoek">
        <title>Hyphomonas beringensis sp. nov. and Hyphomonas chukchiensis sp. nov., isolated from surface seawater of the Bering Sea and Chukchi Sea.</title>
        <authorList>
            <person name="Li C."/>
            <person name="Lai Q."/>
            <person name="Li G."/>
            <person name="Dong C."/>
            <person name="Wang J."/>
            <person name="Liao Y."/>
            <person name="Shao Z."/>
        </authorList>
    </citation>
    <scope>NUCLEOTIDE SEQUENCE [LARGE SCALE GENOMIC DNA]</scope>
    <source>
        <strain evidence="7 8">MHS-2</strain>
    </source>
</reference>
<dbReference type="AlphaFoldDB" id="A0A059FMS9"/>
<dbReference type="CDD" id="cd14485">
    <property type="entry name" value="mltA_like_LT_A"/>
    <property type="match status" value="1"/>
</dbReference>
<dbReference type="Gene3D" id="2.40.240.50">
    <property type="entry name" value="Barwin-like endoglucanases"/>
    <property type="match status" value="1"/>
</dbReference>
<feature type="domain" description="Lytic transglycosylase MltA" evidence="6">
    <location>
        <begin position="154"/>
        <end position="297"/>
    </location>
</feature>
<evidence type="ECO:0000313" key="8">
    <source>
        <dbReference type="Proteomes" id="UP000025171"/>
    </source>
</evidence>
<name>A0A059FMS9_9PROT</name>
<sequence length="421" mass="44004">MFKVTGRPEAFHKQLMLRSLAALTLSFVLVSCQSAPPPRPVPVAPPQQPVFSPPPASTPMAYHALPGWNSAQILPGLEAFKRSCARIETRPGNSLLSAKAAWAGSVSDWTAACAALDVVADEASARTVMETLFVPIGVSAPDGKSRFTGYFEPMYEARRSPVPPFTEPVPALPADLIPNGASPLQRLPNGQTRAYPARKDIVAGGVSAIAYAHPSDVFFLQIQGSGRLTFPDGSTTRAVYAAHNGQPFRSTANWLIETGRIRAGEASMQGIRAWMDRAGPAEARLAMNQNPRFVFFRAEPEGDPSLGPVGAQGVPLTPLGSMAVDTDIQPLGVPMFVETSAPGLGGAWSGLLVSQDTGGAIKGAVRGDLYFGTGMAAGDRAGTMNAPGRLWVLLPRAVAARLLASSRTASTGALGGVASAP</sequence>
<organism evidence="7 8">
    <name type="scientific">Hyphomonas johnsonii MHS-2</name>
    <dbReference type="NCBI Taxonomy" id="1280950"/>
    <lineage>
        <taxon>Bacteria</taxon>
        <taxon>Pseudomonadati</taxon>
        <taxon>Pseudomonadota</taxon>
        <taxon>Alphaproteobacteria</taxon>
        <taxon>Hyphomonadales</taxon>
        <taxon>Hyphomonadaceae</taxon>
        <taxon>Hyphomonas</taxon>
    </lineage>
</organism>
<dbReference type="GO" id="GO:0004553">
    <property type="term" value="F:hydrolase activity, hydrolyzing O-glycosyl compounds"/>
    <property type="evidence" value="ECO:0007669"/>
    <property type="project" value="InterPro"/>
</dbReference>
<dbReference type="PATRIC" id="fig|1280950.3.peg.2344"/>
<dbReference type="GO" id="GO:0019867">
    <property type="term" value="C:outer membrane"/>
    <property type="evidence" value="ECO:0007669"/>
    <property type="project" value="InterPro"/>
</dbReference>
<dbReference type="CDD" id="cd14668">
    <property type="entry name" value="mlta_B"/>
    <property type="match status" value="1"/>
</dbReference>
<dbReference type="InterPro" id="IPR010611">
    <property type="entry name" value="3D_dom"/>
</dbReference>
<dbReference type="SMART" id="SM00925">
    <property type="entry name" value="MltA"/>
    <property type="match status" value="1"/>
</dbReference>
<evidence type="ECO:0000256" key="5">
    <source>
        <dbReference type="ARBA" id="ARBA00030918"/>
    </source>
</evidence>
<dbReference type="Pfam" id="PF03562">
    <property type="entry name" value="MltA"/>
    <property type="match status" value="1"/>
</dbReference>
<dbReference type="PROSITE" id="PS51257">
    <property type="entry name" value="PROKAR_LIPOPROTEIN"/>
    <property type="match status" value="1"/>
</dbReference>
<dbReference type="EC" id="4.2.2.n1" evidence="2"/>
<dbReference type="PIRSF" id="PIRSF019422">
    <property type="entry name" value="MltA"/>
    <property type="match status" value="1"/>
</dbReference>
<dbReference type="STRING" id="1280950.HJO_11692"/>
<dbReference type="Proteomes" id="UP000025171">
    <property type="component" value="Unassembled WGS sequence"/>
</dbReference>
<dbReference type="PANTHER" id="PTHR30124">
    <property type="entry name" value="MEMBRANE-BOUND LYTIC MUREIN TRANSGLYCOSYLASE A"/>
    <property type="match status" value="1"/>
</dbReference>
<evidence type="ECO:0000313" key="7">
    <source>
        <dbReference type="EMBL" id="KCZ91778.1"/>
    </source>
</evidence>
<dbReference type="InterPro" id="IPR005300">
    <property type="entry name" value="MltA_B"/>
</dbReference>
<dbReference type="GO" id="GO:0008933">
    <property type="term" value="F:peptidoglycan lytic transglycosylase activity"/>
    <property type="evidence" value="ECO:0007669"/>
    <property type="project" value="TreeGrafter"/>
</dbReference>
<dbReference type="InterPro" id="IPR036908">
    <property type="entry name" value="RlpA-like_sf"/>
</dbReference>
<comment type="caution">
    <text evidence="7">The sequence shown here is derived from an EMBL/GenBank/DDBJ whole genome shotgun (WGS) entry which is preliminary data.</text>
</comment>
<proteinExistence type="predicted"/>
<comment type="catalytic activity">
    <reaction evidence="1">
        <text>Exolytic cleavage of the (1-&gt;4)-beta-glycosidic linkage between N-acetylmuramic acid (MurNAc) and N-acetylglucosamine (GlcNAc) residues in peptidoglycan, from either the reducing or the non-reducing ends of the peptidoglycan chains, with concomitant formation of a 1,6-anhydrobond in the MurNAc residue.</text>
        <dbReference type="EC" id="4.2.2.n1"/>
    </reaction>
</comment>
<keyword evidence="8" id="KW-1185">Reference proteome</keyword>
<protein>
    <recommendedName>
        <fullName evidence="2">peptidoglycan lytic exotransglycosylase</fullName>
        <ecNumber evidence="2">4.2.2.n1</ecNumber>
    </recommendedName>
    <alternativeName>
        <fullName evidence="5">Murein hydrolase A</fullName>
    </alternativeName>
</protein>
<dbReference type="InterPro" id="IPR026044">
    <property type="entry name" value="MltA"/>
</dbReference>
<accession>A0A059FMS9</accession>
<dbReference type="SUPFAM" id="SSF50685">
    <property type="entry name" value="Barwin-like endoglucanases"/>
    <property type="match status" value="1"/>
</dbReference>
<dbReference type="GO" id="GO:0071555">
    <property type="term" value="P:cell wall organization"/>
    <property type="evidence" value="ECO:0007669"/>
    <property type="project" value="UniProtKB-KW"/>
</dbReference>
<keyword evidence="4" id="KW-0961">Cell wall biogenesis/degradation</keyword>
<evidence type="ECO:0000256" key="4">
    <source>
        <dbReference type="ARBA" id="ARBA00023316"/>
    </source>
</evidence>
<dbReference type="GO" id="GO:0009253">
    <property type="term" value="P:peptidoglycan catabolic process"/>
    <property type="evidence" value="ECO:0007669"/>
    <property type="project" value="TreeGrafter"/>
</dbReference>
<evidence type="ECO:0000259" key="6">
    <source>
        <dbReference type="SMART" id="SM00925"/>
    </source>
</evidence>
<dbReference type="PANTHER" id="PTHR30124:SF0">
    <property type="entry name" value="MEMBRANE-BOUND LYTIC MUREIN TRANSGLYCOSYLASE A"/>
    <property type="match status" value="1"/>
</dbReference>
<gene>
    <name evidence="7" type="ORF">HJO_11692</name>
</gene>
<dbReference type="EMBL" id="ARYK01000005">
    <property type="protein sequence ID" value="KCZ91778.1"/>
    <property type="molecule type" value="Genomic_DNA"/>
</dbReference>
<evidence type="ECO:0000256" key="2">
    <source>
        <dbReference type="ARBA" id="ARBA00012587"/>
    </source>
</evidence>
<dbReference type="Pfam" id="PF06725">
    <property type="entry name" value="3D"/>
    <property type="match status" value="1"/>
</dbReference>
<keyword evidence="3" id="KW-0456">Lyase</keyword>
<evidence type="ECO:0000256" key="1">
    <source>
        <dbReference type="ARBA" id="ARBA00001420"/>
    </source>
</evidence>
<dbReference type="eggNOG" id="COG2821">
    <property type="taxonomic scope" value="Bacteria"/>
</dbReference>
<evidence type="ECO:0000256" key="3">
    <source>
        <dbReference type="ARBA" id="ARBA00023239"/>
    </source>
</evidence>